<comment type="caution">
    <text evidence="2">The sequence shown here is derived from an EMBL/GenBank/DDBJ whole genome shotgun (WGS) entry which is preliminary data.</text>
</comment>
<keyword evidence="3" id="KW-1185">Reference proteome</keyword>
<evidence type="ECO:0008006" key="4">
    <source>
        <dbReference type="Google" id="ProtNLM"/>
    </source>
</evidence>
<name>A0ABW6VMW0_MICFU</name>
<feature type="transmembrane region" description="Helical" evidence="1">
    <location>
        <begin position="21"/>
        <end position="44"/>
    </location>
</feature>
<keyword evidence="1" id="KW-0812">Transmembrane</keyword>
<evidence type="ECO:0000313" key="3">
    <source>
        <dbReference type="Proteomes" id="UP001602119"/>
    </source>
</evidence>
<keyword evidence="1" id="KW-1133">Transmembrane helix</keyword>
<feature type="transmembrane region" description="Helical" evidence="1">
    <location>
        <begin position="50"/>
        <end position="70"/>
    </location>
</feature>
<proteinExistence type="predicted"/>
<keyword evidence="1" id="KW-0472">Membrane</keyword>
<reference evidence="2 3" key="1">
    <citation type="submission" date="2024-10" db="EMBL/GenBank/DDBJ databases">
        <title>The Natural Products Discovery Center: Release of the First 8490 Sequenced Strains for Exploring Actinobacteria Biosynthetic Diversity.</title>
        <authorList>
            <person name="Kalkreuter E."/>
            <person name="Kautsar S.A."/>
            <person name="Yang D."/>
            <person name="Bader C.D."/>
            <person name="Teijaro C.N."/>
            <person name="Fluegel L."/>
            <person name="Davis C.M."/>
            <person name="Simpson J.R."/>
            <person name="Lauterbach L."/>
            <person name="Steele A.D."/>
            <person name="Gui C."/>
            <person name="Meng S."/>
            <person name="Li G."/>
            <person name="Viehrig K."/>
            <person name="Ye F."/>
            <person name="Su P."/>
            <person name="Kiefer A.F."/>
            <person name="Nichols A."/>
            <person name="Cepeda A.J."/>
            <person name="Yan W."/>
            <person name="Fan B."/>
            <person name="Jiang Y."/>
            <person name="Adhikari A."/>
            <person name="Zheng C.-J."/>
            <person name="Schuster L."/>
            <person name="Cowan T.M."/>
            <person name="Smanski M.J."/>
            <person name="Chevrette M.G."/>
            <person name="De Carvalho L.P.S."/>
            <person name="Shen B."/>
        </authorList>
    </citation>
    <scope>NUCLEOTIDE SEQUENCE [LARGE SCALE GENOMIC DNA]</scope>
    <source>
        <strain evidence="2 3">NPDC001281</strain>
    </source>
</reference>
<accession>A0ABW6VMW0</accession>
<sequence length="262" mass="28564">MLQDRSEEATDQSAPLIKMSRFIRTITFLLALTLMAVGGVAVFLTENGTGASVFAITGGVFALLALIGLIPSRLKFGDTEVELIHILQKSLELLPQEAREELISEVSSQSQGTARQVVVSAVGAWYIYESSASSAIRRTAPQSAEVLIEAGGMDKGWDALVTAPQRTGAIGIEIKHRRPERKLDQATIHAIAGRLQAIKNTPKPSKMLIVSNVPPTKSAQVALRDSKDIFFVQWRDEMDDEALKRELSESLRSLPVRGEADE</sequence>
<dbReference type="RefSeq" id="WP_387348370.1">
    <property type="nucleotide sequence ID" value="NZ_JBIAXI010000056.1"/>
</dbReference>
<evidence type="ECO:0000256" key="1">
    <source>
        <dbReference type="SAM" id="Phobius"/>
    </source>
</evidence>
<organism evidence="2 3">
    <name type="scientific">Microtetraspora fusca</name>
    <dbReference type="NCBI Taxonomy" id="1997"/>
    <lineage>
        <taxon>Bacteria</taxon>
        <taxon>Bacillati</taxon>
        <taxon>Actinomycetota</taxon>
        <taxon>Actinomycetes</taxon>
        <taxon>Streptosporangiales</taxon>
        <taxon>Streptosporangiaceae</taxon>
        <taxon>Microtetraspora</taxon>
    </lineage>
</organism>
<gene>
    <name evidence="2" type="ORF">ACFY05_42920</name>
</gene>
<dbReference type="Proteomes" id="UP001602119">
    <property type="component" value="Unassembled WGS sequence"/>
</dbReference>
<protein>
    <recommendedName>
        <fullName evidence="4">Restriction endonuclease type IV Mrr domain-containing protein</fullName>
    </recommendedName>
</protein>
<evidence type="ECO:0000313" key="2">
    <source>
        <dbReference type="EMBL" id="MFF4779588.1"/>
    </source>
</evidence>
<dbReference type="EMBL" id="JBIAXI010000056">
    <property type="protein sequence ID" value="MFF4779588.1"/>
    <property type="molecule type" value="Genomic_DNA"/>
</dbReference>